<dbReference type="Proteomes" id="UP000262882">
    <property type="component" value="Unassembled WGS sequence"/>
</dbReference>
<keyword evidence="2" id="KW-0472">Membrane</keyword>
<dbReference type="InterPro" id="IPR035992">
    <property type="entry name" value="Ricin_B-like_lectins"/>
</dbReference>
<proteinExistence type="predicted"/>
<keyword evidence="2" id="KW-0812">Transmembrane</keyword>
<dbReference type="PROSITE" id="PS50240">
    <property type="entry name" value="TRYPSIN_DOM"/>
    <property type="match status" value="1"/>
</dbReference>
<keyword evidence="2" id="KW-1133">Transmembrane helix</keyword>
<feature type="compositionally biased region" description="Basic residues" evidence="1">
    <location>
        <begin position="1"/>
        <end position="12"/>
    </location>
</feature>
<dbReference type="AlphaFoldDB" id="A0A372GQ44"/>
<dbReference type="SUPFAM" id="SSF50494">
    <property type="entry name" value="Trypsin-like serine proteases"/>
    <property type="match status" value="1"/>
</dbReference>
<dbReference type="SUPFAM" id="SSF50370">
    <property type="entry name" value="Ricin B-like lectins"/>
    <property type="match status" value="1"/>
</dbReference>
<reference evidence="4 5" key="1">
    <citation type="submission" date="2018-08" db="EMBL/GenBank/DDBJ databases">
        <title>Actinomadura spongicola sp. nov., isolated from marine sponge Leucetta chagosensis.</title>
        <authorList>
            <person name="Li L."/>
            <person name="Lin H.W."/>
        </authorList>
    </citation>
    <scope>NUCLEOTIDE SEQUENCE [LARGE SCALE GENOMIC DNA]</scope>
    <source>
        <strain evidence="4 5">LHW52907</strain>
    </source>
</reference>
<keyword evidence="5" id="KW-1185">Reference proteome</keyword>
<dbReference type="Gene3D" id="2.40.10.10">
    <property type="entry name" value="Trypsin-like serine proteases"/>
    <property type="match status" value="1"/>
</dbReference>
<gene>
    <name evidence="4" type="ORF">D0T12_04500</name>
</gene>
<dbReference type="InterPro" id="IPR036426">
    <property type="entry name" value="Bulb-type_lectin_dom_sf"/>
</dbReference>
<dbReference type="Pfam" id="PF00089">
    <property type="entry name" value="Trypsin"/>
    <property type="match status" value="1"/>
</dbReference>
<sequence>MDPRRRGRRSRQRPGDADRTAHEGGVMTGGVARLSRRWVAVLTGLVLAATLVAPAPPARAIGGGQELTDPDFTVRLEFGAQRACSGALVRPNWVLTAKSCLPSATGARADRGGRRAEVPVPAATFATVGRHTLASAASGLRRPVLTLVTHPERDLVLAEIDGWAARRTVRIAGTPPSAGETLTGSGYGRTNTDWVPDRAHVANFTVQSVNGATVGLTAGGGKAAICEGDAGGPEYRVRDRQPELVAVHTSSGLLGCHGAPEGATAEATGTRVDDLAGWVESSTTRTYLDAKHDRWWDISAGKVVYPCYSPNGGARLRMGEGLLKVLDTSMTRYRLAAADTPQYLHFHADGNLVIWKGGKQLWWSGTNGHPNARLECRDDGDVRITEGGRLLWRSGTGNSLEASTGYSRSYSDRFEPLCISENNREFLWWFEGGLVARSGWRTEGHGRHHRDWTLRFGTDGQLVVARGDGTVRWASPTKGHPNARLTCKNDESISIEEQGVTLWSSAGHPTGLLMSSAGDGYMCARDFDKIGTLTGRCYGEAGFRLPGTGGQGQVQALGIDDRNVCLQVVPSSPVKDGDKVTGGGCAARPETTWTHRADGSLYNPLTNRCLDVPGNQAVEGVQLQVWTCNGTGAQKWSLWNAWWEGRKADVAAKSAGLHDRTARTDPPKTNKRRYTAYNPSTRTRLNVECTYYMHIPGQWHWSEFMLTGSDTAAQSEVTCDSGWIDQIKVAARLQSQNQWVGAQKSAECNRRWCTTLKVQQPHSCRGAPHECAGRQFMTGMISIRIAKDSDWIWTPFETCALRQERKLLECPGNETWVFPPAL</sequence>
<evidence type="ECO:0000256" key="2">
    <source>
        <dbReference type="SAM" id="Phobius"/>
    </source>
</evidence>
<feature type="domain" description="Peptidase S1" evidence="3">
    <location>
        <begin position="61"/>
        <end position="284"/>
    </location>
</feature>
<dbReference type="Gene3D" id="2.80.10.50">
    <property type="match status" value="1"/>
</dbReference>
<evidence type="ECO:0000256" key="1">
    <source>
        <dbReference type="SAM" id="MobiDB-lite"/>
    </source>
</evidence>
<accession>A0A372GQ44</accession>
<organism evidence="4 5">
    <name type="scientific">Actinomadura spongiicola</name>
    <dbReference type="NCBI Taxonomy" id="2303421"/>
    <lineage>
        <taxon>Bacteria</taxon>
        <taxon>Bacillati</taxon>
        <taxon>Actinomycetota</taxon>
        <taxon>Actinomycetes</taxon>
        <taxon>Streptosporangiales</taxon>
        <taxon>Thermomonosporaceae</taxon>
        <taxon>Actinomadura</taxon>
    </lineage>
</organism>
<dbReference type="Pfam" id="PF00652">
    <property type="entry name" value="Ricin_B_lectin"/>
    <property type="match status" value="1"/>
</dbReference>
<dbReference type="InterPro" id="IPR009003">
    <property type="entry name" value="Peptidase_S1_PA"/>
</dbReference>
<dbReference type="SMART" id="SM00020">
    <property type="entry name" value="Tryp_SPc"/>
    <property type="match status" value="1"/>
</dbReference>
<dbReference type="InterPro" id="IPR001254">
    <property type="entry name" value="Trypsin_dom"/>
</dbReference>
<dbReference type="GO" id="GO:0004252">
    <property type="term" value="F:serine-type endopeptidase activity"/>
    <property type="evidence" value="ECO:0007669"/>
    <property type="project" value="InterPro"/>
</dbReference>
<evidence type="ECO:0000259" key="3">
    <source>
        <dbReference type="PROSITE" id="PS50240"/>
    </source>
</evidence>
<evidence type="ECO:0000313" key="4">
    <source>
        <dbReference type="EMBL" id="RFS87484.1"/>
    </source>
</evidence>
<dbReference type="PROSITE" id="PS50231">
    <property type="entry name" value="RICIN_B_LECTIN"/>
    <property type="match status" value="1"/>
</dbReference>
<dbReference type="SUPFAM" id="SSF51110">
    <property type="entry name" value="alpha-D-mannose-specific plant lectins"/>
    <property type="match status" value="2"/>
</dbReference>
<dbReference type="EMBL" id="QVNQ01000001">
    <property type="protein sequence ID" value="RFS87484.1"/>
    <property type="molecule type" value="Genomic_DNA"/>
</dbReference>
<name>A0A372GQ44_9ACTN</name>
<feature type="region of interest" description="Disordered" evidence="1">
    <location>
        <begin position="1"/>
        <end position="24"/>
    </location>
</feature>
<dbReference type="InterPro" id="IPR043504">
    <property type="entry name" value="Peptidase_S1_PA_chymotrypsin"/>
</dbReference>
<evidence type="ECO:0000313" key="5">
    <source>
        <dbReference type="Proteomes" id="UP000262882"/>
    </source>
</evidence>
<dbReference type="GO" id="GO:0006508">
    <property type="term" value="P:proteolysis"/>
    <property type="evidence" value="ECO:0007669"/>
    <property type="project" value="InterPro"/>
</dbReference>
<dbReference type="Gene3D" id="2.90.10.10">
    <property type="entry name" value="Bulb-type lectin domain"/>
    <property type="match status" value="2"/>
</dbReference>
<protein>
    <recommendedName>
        <fullName evidence="3">Peptidase S1 domain-containing protein</fullName>
    </recommendedName>
</protein>
<feature type="transmembrane region" description="Helical" evidence="2">
    <location>
        <begin position="38"/>
        <end position="55"/>
    </location>
</feature>
<comment type="caution">
    <text evidence="4">The sequence shown here is derived from an EMBL/GenBank/DDBJ whole genome shotgun (WGS) entry which is preliminary data.</text>
</comment>
<feature type="compositionally biased region" description="Basic and acidic residues" evidence="1">
    <location>
        <begin position="13"/>
        <end position="22"/>
    </location>
</feature>
<dbReference type="InterPro" id="IPR000772">
    <property type="entry name" value="Ricin_B_lectin"/>
</dbReference>